<sequence>MAVPEPERGIAPSKVEAWVIWPASSRSALAKIDQAGLIEPFALLNRADGEIAQDYAPYRAAHSDTLYRYFDEFVVPKAPQ</sequence>
<accession>A0A2U3KJC4</accession>
<dbReference type="EMBL" id="OMOD01000121">
    <property type="protein sequence ID" value="SPF39736.1"/>
    <property type="molecule type" value="Genomic_DNA"/>
</dbReference>
<reference evidence="2" key="1">
    <citation type="submission" date="2018-02" db="EMBL/GenBank/DDBJ databases">
        <authorList>
            <person name="Hausmann B."/>
        </authorList>
    </citation>
    <scope>NUCLEOTIDE SEQUENCE [LARGE SCALE GENOMIC DNA]</scope>
    <source>
        <strain evidence="2">Peat soil MAG SbA1</strain>
    </source>
</reference>
<protein>
    <submittedName>
        <fullName evidence="1">Uncharacterized protein</fullName>
    </submittedName>
</protein>
<organism evidence="1 2">
    <name type="scientific">Candidatus Sulfotelmatobacter kueseliae</name>
    <dbReference type="NCBI Taxonomy" id="2042962"/>
    <lineage>
        <taxon>Bacteria</taxon>
        <taxon>Pseudomonadati</taxon>
        <taxon>Acidobacteriota</taxon>
        <taxon>Terriglobia</taxon>
        <taxon>Terriglobales</taxon>
        <taxon>Candidatus Korobacteraceae</taxon>
        <taxon>Candidatus Sulfotelmatobacter</taxon>
    </lineage>
</organism>
<dbReference type="AlphaFoldDB" id="A0A2U3KJC4"/>
<dbReference type="Proteomes" id="UP000238701">
    <property type="component" value="Unassembled WGS sequence"/>
</dbReference>
<evidence type="ECO:0000313" key="1">
    <source>
        <dbReference type="EMBL" id="SPF39736.1"/>
    </source>
</evidence>
<proteinExistence type="predicted"/>
<evidence type="ECO:0000313" key="2">
    <source>
        <dbReference type="Proteomes" id="UP000238701"/>
    </source>
</evidence>
<gene>
    <name evidence="1" type="ORF">SBA1_290097</name>
</gene>
<name>A0A2U3KJC4_9BACT</name>